<dbReference type="GO" id="GO:0005634">
    <property type="term" value="C:nucleus"/>
    <property type="evidence" value="ECO:0007669"/>
    <property type="project" value="UniProtKB-SubCell"/>
</dbReference>
<keyword evidence="3" id="KW-0653">Protein transport</keyword>
<dbReference type="Pfam" id="PF05694">
    <property type="entry name" value="SBP56"/>
    <property type="match status" value="2"/>
</dbReference>
<reference evidence="6" key="1">
    <citation type="journal article" date="2013" name="Nat. Genet.">
        <title>The duck genome and transcriptome provide insight into an avian influenza virus reservoir species.</title>
        <authorList>
            <person name="Huang Y."/>
            <person name="Li Y."/>
            <person name="Burt D.W."/>
            <person name="Chen H."/>
            <person name="Zhang Y."/>
            <person name="Qian W."/>
            <person name="Kim H."/>
            <person name="Gan S."/>
            <person name="Zhao Y."/>
            <person name="Li J."/>
            <person name="Yi K."/>
            <person name="Feng H."/>
            <person name="Zhu P."/>
            <person name="Li B."/>
            <person name="Liu Q."/>
            <person name="Fairley S."/>
            <person name="Magor K.E."/>
            <person name="Du Z."/>
            <person name="Hu X."/>
            <person name="Goodman L."/>
            <person name="Tafer H."/>
            <person name="Vignal A."/>
            <person name="Lee T."/>
            <person name="Kim K.W."/>
            <person name="Sheng Z."/>
            <person name="An Y."/>
            <person name="Searle S."/>
            <person name="Herrero J."/>
            <person name="Groenen M.A."/>
            <person name="Crooijmans R.P."/>
            <person name="Faraut T."/>
            <person name="Cai Q."/>
            <person name="Webster R.G."/>
            <person name="Aldridge J.R."/>
            <person name="Warren W.C."/>
            <person name="Bartschat S."/>
            <person name="Kehr S."/>
            <person name="Marz M."/>
            <person name="Stadler P.F."/>
            <person name="Smith J."/>
            <person name="Kraus R.H."/>
            <person name="Zhao Y."/>
            <person name="Ren L."/>
            <person name="Fei J."/>
            <person name="Morisson M."/>
            <person name="Kaiser P."/>
            <person name="Griffin D.K."/>
            <person name="Rao M."/>
            <person name="Pitel F."/>
            <person name="Wang J."/>
            <person name="Li N."/>
        </authorList>
    </citation>
    <scope>NUCLEOTIDE SEQUENCE [LARGE SCALE GENOMIC DNA]</scope>
</reference>
<comment type="similarity">
    <text evidence="1 3">Belongs to the selenium-binding protein family.</text>
</comment>
<keyword evidence="4" id="KW-1133">Transmembrane helix</keyword>
<dbReference type="GO" id="GO:0018549">
    <property type="term" value="F:methanethiol oxidase activity"/>
    <property type="evidence" value="ECO:0007669"/>
    <property type="project" value="UniProtKB-UniRule"/>
</dbReference>
<proteinExistence type="inferred from homology"/>
<dbReference type="GO" id="GO:0008430">
    <property type="term" value="F:selenium binding"/>
    <property type="evidence" value="ECO:0007669"/>
    <property type="project" value="UniProtKB-UniRule"/>
</dbReference>
<comment type="function">
    <text evidence="3">Catalyzes the oxidation of methanethiol, an organosulfur compound known to be produced in substantial amounts by gut bacteria. Selenium-binding protein which may be involved in the sensing of reactive xenobiotics in the cytoplasm. May be involved in intra-Golgi protein transport.</text>
</comment>
<dbReference type="Proteomes" id="UP000296049">
    <property type="component" value="Unassembled WGS sequence"/>
</dbReference>
<accession>R0JG25</accession>
<dbReference type="PANTHER" id="PTHR23300">
    <property type="entry name" value="METHANETHIOL OXIDASE"/>
    <property type="match status" value="1"/>
</dbReference>
<dbReference type="EMBL" id="KB744049">
    <property type="protein sequence ID" value="EOA96215.1"/>
    <property type="molecule type" value="Genomic_DNA"/>
</dbReference>
<dbReference type="SUPFAM" id="SSF101908">
    <property type="entry name" value="Putative isomerase YbhE"/>
    <property type="match status" value="1"/>
</dbReference>
<dbReference type="GO" id="GO:0005829">
    <property type="term" value="C:cytosol"/>
    <property type="evidence" value="ECO:0007669"/>
    <property type="project" value="UniProtKB-SubCell"/>
</dbReference>
<dbReference type="GO" id="GO:0015031">
    <property type="term" value="P:protein transport"/>
    <property type="evidence" value="ECO:0007669"/>
    <property type="project" value="UniProtKB-UniRule"/>
</dbReference>
<dbReference type="InterPro" id="IPR008826">
    <property type="entry name" value="Se-bd"/>
</dbReference>
<dbReference type="AlphaFoldDB" id="R0JG25"/>
<protein>
    <recommendedName>
        <fullName evidence="3">Methanethiol oxidase</fullName>
        <shortName evidence="3">MTO</shortName>
        <ecNumber evidence="3">1.8.3.4</ecNumber>
    </recommendedName>
    <alternativeName>
        <fullName evidence="3">Selenium-binding protein 1</fullName>
    </alternativeName>
</protein>
<evidence type="ECO:0000313" key="6">
    <source>
        <dbReference type="Proteomes" id="UP000296049"/>
    </source>
</evidence>
<keyword evidence="3" id="KW-0560">Oxidoreductase</keyword>
<name>R0JG25_ANAPL</name>
<organism evidence="5 6">
    <name type="scientific">Anas platyrhynchos</name>
    <name type="common">Mallard</name>
    <name type="synonym">Anas boschas</name>
    <dbReference type="NCBI Taxonomy" id="8839"/>
    <lineage>
        <taxon>Eukaryota</taxon>
        <taxon>Metazoa</taxon>
        <taxon>Chordata</taxon>
        <taxon>Craniata</taxon>
        <taxon>Vertebrata</taxon>
        <taxon>Euteleostomi</taxon>
        <taxon>Archelosauria</taxon>
        <taxon>Archosauria</taxon>
        <taxon>Dinosauria</taxon>
        <taxon>Saurischia</taxon>
        <taxon>Theropoda</taxon>
        <taxon>Coelurosauria</taxon>
        <taxon>Aves</taxon>
        <taxon>Neognathae</taxon>
        <taxon>Galloanserae</taxon>
        <taxon>Anseriformes</taxon>
        <taxon>Anatidae</taxon>
        <taxon>Anatinae</taxon>
        <taxon>Anas</taxon>
    </lineage>
</organism>
<sequence length="536" mass="58954">MVVLTQAVDGVLPFLKGERDCNRDLQHGEVLDNIALLAFFAGALVIMGVLPHSAAPFVHSAYLNYLNLVEGCKKKKLGVAGQQQWQHELSIDGLCGRVQLWQGFVPPNRALSQEPMELCSGVSKQVDMETPPASVFLGIVLLQGVVYIRALRAALALHDPLQQGRQQAAPPAPAPLLLRTVNQKAFSMDRCKLQCYDYPVCPDVVKGKSSRECLERGAFVKGGSPREELAYVTCTYRETCTNQPDFLATVDLNPRSPYYCQVIHRLPMPNLKDELHSSGWGAGCVCFDNITTKRNKLILPCLISSRIYVVDVGSQCRAPKLCKMIEPVDVFWKCNKGHLSIVHSLPNGDILIANMGDPAGNGKGGFIVLDGETFELKGNWENECEAPPTGYDFWYQPRHNVLISSAGLVPKRAGRGFNPDDLKKGVFGRRLNVWNLSCRTLTQCFDLGEDSLPLSVKFLHNPDAAEGYVSCALSGIIYRFYKACCSVMLQIDVDTEKGGLTVNKNFLVDFGKEPNGPCLARSIRFPCGDSTSDILA</sequence>
<gene>
    <name evidence="5" type="ORF">Anapl_09534</name>
</gene>
<comment type="pathway">
    <text evidence="3">Organosulfur degradation.</text>
</comment>
<keyword evidence="3" id="KW-0539">Nucleus</keyword>
<keyword evidence="3" id="KW-0963">Cytoplasm</keyword>
<dbReference type="PANTHER" id="PTHR23300:SF0">
    <property type="entry name" value="METHANETHIOL OXIDASE"/>
    <property type="match status" value="1"/>
</dbReference>
<dbReference type="EC" id="1.8.3.4" evidence="3"/>
<keyword evidence="3 4" id="KW-0472">Membrane</keyword>
<dbReference type="GO" id="GO:0016020">
    <property type="term" value="C:membrane"/>
    <property type="evidence" value="ECO:0007669"/>
    <property type="project" value="UniProtKB-SubCell"/>
</dbReference>
<evidence type="ECO:0000256" key="4">
    <source>
        <dbReference type="SAM" id="Phobius"/>
    </source>
</evidence>
<feature type="transmembrane region" description="Helical" evidence="4">
    <location>
        <begin position="30"/>
        <end position="50"/>
    </location>
</feature>
<evidence type="ECO:0000256" key="2">
    <source>
        <dbReference type="ARBA" id="ARBA00023266"/>
    </source>
</evidence>
<comment type="catalytic activity">
    <reaction evidence="3">
        <text>methanethiol + O2 + H2O = hydrogen sulfide + formaldehyde + H2O2 + H(+)</text>
        <dbReference type="Rhea" id="RHEA:11812"/>
        <dbReference type="ChEBI" id="CHEBI:15377"/>
        <dbReference type="ChEBI" id="CHEBI:15378"/>
        <dbReference type="ChEBI" id="CHEBI:15379"/>
        <dbReference type="ChEBI" id="CHEBI:16007"/>
        <dbReference type="ChEBI" id="CHEBI:16240"/>
        <dbReference type="ChEBI" id="CHEBI:16842"/>
        <dbReference type="ChEBI" id="CHEBI:29919"/>
        <dbReference type="EC" id="1.8.3.4"/>
    </reaction>
</comment>
<keyword evidence="4" id="KW-0812">Transmembrane</keyword>
<keyword evidence="2 3" id="KW-0711">Selenium</keyword>
<keyword evidence="3" id="KW-0813">Transport</keyword>
<evidence type="ECO:0000256" key="3">
    <source>
        <dbReference type="RuleBase" id="RU369071"/>
    </source>
</evidence>
<evidence type="ECO:0000256" key="1">
    <source>
        <dbReference type="ARBA" id="ARBA00005606"/>
    </source>
</evidence>
<keyword evidence="3" id="KW-0007">Acetylation</keyword>
<comment type="subcellular location">
    <subcellularLocation>
        <location evidence="3">Nucleus</location>
    </subcellularLocation>
    <subcellularLocation>
        <location evidence="3">Cytoplasm</location>
        <location evidence="3">Cytosol</location>
    </subcellularLocation>
    <subcellularLocation>
        <location evidence="3">Membrane</location>
        <topology evidence="3">Peripheral membrane protein</topology>
    </subcellularLocation>
    <text evidence="3">May associate with Golgi membrane. May associate with the membrane of autophagosomes.</text>
</comment>
<evidence type="ECO:0000313" key="5">
    <source>
        <dbReference type="EMBL" id="EOA96215.1"/>
    </source>
</evidence>
<keyword evidence="6" id="KW-1185">Reference proteome</keyword>